<sequence length="80" mass="8537">MAKEFLQCAVSTNGNQGAREEASGQGRSGEKGERGRGSVALSSDDNVVPDSTPPPPSITTTQPCQSSSWHPHCTYCRTHY</sequence>
<protein>
    <submittedName>
        <fullName evidence="2">Uncharacterized protein</fullName>
    </submittedName>
</protein>
<dbReference type="HOGENOM" id="CLU_2590486_0_0_1"/>
<dbReference type="AlphaFoldDB" id="A0A0D0DI32"/>
<dbReference type="InParanoid" id="A0A0D0DI32"/>
<keyword evidence="3" id="KW-1185">Reference proteome</keyword>
<accession>A0A0D0DI32</accession>
<dbReference type="EMBL" id="KN825496">
    <property type="protein sequence ID" value="KIK90598.1"/>
    <property type="molecule type" value="Genomic_DNA"/>
</dbReference>
<evidence type="ECO:0000256" key="1">
    <source>
        <dbReference type="SAM" id="MobiDB-lite"/>
    </source>
</evidence>
<proteinExistence type="predicted"/>
<evidence type="ECO:0000313" key="2">
    <source>
        <dbReference type="EMBL" id="KIK90598.1"/>
    </source>
</evidence>
<feature type="compositionally biased region" description="Basic and acidic residues" evidence="1">
    <location>
        <begin position="18"/>
        <end position="36"/>
    </location>
</feature>
<gene>
    <name evidence="2" type="ORF">PAXRUDRAFT_831576</name>
</gene>
<organism evidence="2 3">
    <name type="scientific">Paxillus rubicundulus Ve08.2h10</name>
    <dbReference type="NCBI Taxonomy" id="930991"/>
    <lineage>
        <taxon>Eukaryota</taxon>
        <taxon>Fungi</taxon>
        <taxon>Dikarya</taxon>
        <taxon>Basidiomycota</taxon>
        <taxon>Agaricomycotina</taxon>
        <taxon>Agaricomycetes</taxon>
        <taxon>Agaricomycetidae</taxon>
        <taxon>Boletales</taxon>
        <taxon>Paxilineae</taxon>
        <taxon>Paxillaceae</taxon>
        <taxon>Paxillus</taxon>
    </lineage>
</organism>
<reference evidence="2 3" key="1">
    <citation type="submission" date="2014-04" db="EMBL/GenBank/DDBJ databases">
        <authorList>
            <consortium name="DOE Joint Genome Institute"/>
            <person name="Kuo A."/>
            <person name="Kohler A."/>
            <person name="Jargeat P."/>
            <person name="Nagy L.G."/>
            <person name="Floudas D."/>
            <person name="Copeland A."/>
            <person name="Barry K.W."/>
            <person name="Cichocki N."/>
            <person name="Veneault-Fourrey C."/>
            <person name="LaButti K."/>
            <person name="Lindquist E.A."/>
            <person name="Lipzen A."/>
            <person name="Lundell T."/>
            <person name="Morin E."/>
            <person name="Murat C."/>
            <person name="Sun H."/>
            <person name="Tunlid A."/>
            <person name="Henrissat B."/>
            <person name="Grigoriev I.V."/>
            <person name="Hibbett D.S."/>
            <person name="Martin F."/>
            <person name="Nordberg H.P."/>
            <person name="Cantor M.N."/>
            <person name="Hua S.X."/>
        </authorList>
    </citation>
    <scope>NUCLEOTIDE SEQUENCE [LARGE SCALE GENOMIC DNA]</scope>
    <source>
        <strain evidence="2 3">Ve08.2h10</strain>
    </source>
</reference>
<reference evidence="3" key="2">
    <citation type="submission" date="2015-01" db="EMBL/GenBank/DDBJ databases">
        <title>Evolutionary Origins and Diversification of the Mycorrhizal Mutualists.</title>
        <authorList>
            <consortium name="DOE Joint Genome Institute"/>
            <consortium name="Mycorrhizal Genomics Consortium"/>
            <person name="Kohler A."/>
            <person name="Kuo A."/>
            <person name="Nagy L.G."/>
            <person name="Floudas D."/>
            <person name="Copeland A."/>
            <person name="Barry K.W."/>
            <person name="Cichocki N."/>
            <person name="Veneault-Fourrey C."/>
            <person name="LaButti K."/>
            <person name="Lindquist E.A."/>
            <person name="Lipzen A."/>
            <person name="Lundell T."/>
            <person name="Morin E."/>
            <person name="Murat C."/>
            <person name="Riley R."/>
            <person name="Ohm R."/>
            <person name="Sun H."/>
            <person name="Tunlid A."/>
            <person name="Henrissat B."/>
            <person name="Grigoriev I.V."/>
            <person name="Hibbett D.S."/>
            <person name="Martin F."/>
        </authorList>
    </citation>
    <scope>NUCLEOTIDE SEQUENCE [LARGE SCALE GENOMIC DNA]</scope>
    <source>
        <strain evidence="3">Ve08.2h10</strain>
    </source>
</reference>
<feature type="compositionally biased region" description="Low complexity" evidence="1">
    <location>
        <begin position="58"/>
        <end position="68"/>
    </location>
</feature>
<dbReference type="Proteomes" id="UP000054538">
    <property type="component" value="Unassembled WGS sequence"/>
</dbReference>
<name>A0A0D0DI32_9AGAM</name>
<evidence type="ECO:0000313" key="3">
    <source>
        <dbReference type="Proteomes" id="UP000054538"/>
    </source>
</evidence>
<feature type="region of interest" description="Disordered" evidence="1">
    <location>
        <begin position="1"/>
        <end position="70"/>
    </location>
</feature>